<dbReference type="Gramene" id="OB08G22350.1">
    <property type="protein sequence ID" value="OB08G22350.1"/>
    <property type="gene ID" value="OB08G22350"/>
</dbReference>
<reference evidence="1" key="2">
    <citation type="submission" date="2013-04" db="UniProtKB">
        <authorList>
            <consortium name="EnsemblPlants"/>
        </authorList>
    </citation>
    <scope>IDENTIFICATION</scope>
</reference>
<dbReference type="AlphaFoldDB" id="J3MT05"/>
<reference evidence="1" key="1">
    <citation type="journal article" date="2013" name="Nat. Commun.">
        <title>Whole-genome sequencing of Oryza brachyantha reveals mechanisms underlying Oryza genome evolution.</title>
        <authorList>
            <person name="Chen J."/>
            <person name="Huang Q."/>
            <person name="Gao D."/>
            <person name="Wang J."/>
            <person name="Lang Y."/>
            <person name="Liu T."/>
            <person name="Li B."/>
            <person name="Bai Z."/>
            <person name="Luis Goicoechea J."/>
            <person name="Liang C."/>
            <person name="Chen C."/>
            <person name="Zhang W."/>
            <person name="Sun S."/>
            <person name="Liao Y."/>
            <person name="Zhang X."/>
            <person name="Yang L."/>
            <person name="Song C."/>
            <person name="Wang M."/>
            <person name="Shi J."/>
            <person name="Liu G."/>
            <person name="Liu J."/>
            <person name="Zhou H."/>
            <person name="Zhou W."/>
            <person name="Yu Q."/>
            <person name="An N."/>
            <person name="Chen Y."/>
            <person name="Cai Q."/>
            <person name="Wang B."/>
            <person name="Liu B."/>
            <person name="Min J."/>
            <person name="Huang Y."/>
            <person name="Wu H."/>
            <person name="Li Z."/>
            <person name="Zhang Y."/>
            <person name="Yin Y."/>
            <person name="Song W."/>
            <person name="Jiang J."/>
            <person name="Jackson S.A."/>
            <person name="Wing R.A."/>
            <person name="Wang J."/>
            <person name="Chen M."/>
        </authorList>
    </citation>
    <scope>NUCLEOTIDE SEQUENCE [LARGE SCALE GENOMIC DNA]</scope>
    <source>
        <strain evidence="1">cv. IRGC 101232</strain>
    </source>
</reference>
<dbReference type="EnsemblPlants" id="OB08G22350.1">
    <property type="protein sequence ID" value="OB08G22350.1"/>
    <property type="gene ID" value="OB08G22350"/>
</dbReference>
<sequence length="52" mass="5532">MGSGVKSGRFGGNMKDVPSGVVRRCCCLGVGFVRCGIRSLDNDDRVFLCYSG</sequence>
<keyword evidence="2" id="KW-1185">Reference proteome</keyword>
<evidence type="ECO:0000313" key="2">
    <source>
        <dbReference type="Proteomes" id="UP000006038"/>
    </source>
</evidence>
<organism evidence="1">
    <name type="scientific">Oryza brachyantha</name>
    <name type="common">malo sina</name>
    <dbReference type="NCBI Taxonomy" id="4533"/>
    <lineage>
        <taxon>Eukaryota</taxon>
        <taxon>Viridiplantae</taxon>
        <taxon>Streptophyta</taxon>
        <taxon>Embryophyta</taxon>
        <taxon>Tracheophyta</taxon>
        <taxon>Spermatophyta</taxon>
        <taxon>Magnoliopsida</taxon>
        <taxon>Liliopsida</taxon>
        <taxon>Poales</taxon>
        <taxon>Poaceae</taxon>
        <taxon>BOP clade</taxon>
        <taxon>Oryzoideae</taxon>
        <taxon>Oryzeae</taxon>
        <taxon>Oryzinae</taxon>
        <taxon>Oryza</taxon>
    </lineage>
</organism>
<proteinExistence type="predicted"/>
<evidence type="ECO:0000313" key="1">
    <source>
        <dbReference type="EnsemblPlants" id="OB08G22350.1"/>
    </source>
</evidence>
<dbReference type="Proteomes" id="UP000006038">
    <property type="component" value="Chromosome 8"/>
</dbReference>
<accession>J3MT05</accession>
<protein>
    <submittedName>
        <fullName evidence="1">Uncharacterized protein</fullName>
    </submittedName>
</protein>
<dbReference type="HOGENOM" id="CLU_3093645_0_0_1"/>
<name>J3MT05_ORYBR</name>